<keyword evidence="3" id="KW-1185">Reference proteome</keyword>
<reference evidence="2" key="1">
    <citation type="submission" date="2021-03" db="EMBL/GenBank/DDBJ databases">
        <title>Whole genome sequence of Jiella sp. CQZ9-1.</title>
        <authorList>
            <person name="Tuo L."/>
        </authorList>
    </citation>
    <scope>NUCLEOTIDE SEQUENCE</scope>
    <source>
        <strain evidence="2">CQZ9-1</strain>
    </source>
</reference>
<dbReference type="InterPro" id="IPR010593">
    <property type="entry name" value="DUF1159"/>
</dbReference>
<accession>A0A939JSZ1</accession>
<feature type="region of interest" description="Disordered" evidence="1">
    <location>
        <begin position="1"/>
        <end position="24"/>
    </location>
</feature>
<sequence length="182" mass="19999">MARGDQDENERKPAGRHPRGARPLAELSGALMDPILRRKAGMTTGLVAAWSGIVGDRLAETTRPEKLQWPRDRAAGEPFEPATLVIAAEPRAALRLQHQTAEILGRVNAFFGFYAVARLRFVQKPVAVAKRDLRPRTRSLNAADEARISQMVARIEDPKLKAALAAFAASTLSRMPAKRSQE</sequence>
<dbReference type="AlphaFoldDB" id="A0A939JSZ1"/>
<comment type="caution">
    <text evidence="2">The sequence shown here is derived from an EMBL/GenBank/DDBJ whole genome shotgun (WGS) entry which is preliminary data.</text>
</comment>
<evidence type="ECO:0000313" key="3">
    <source>
        <dbReference type="Proteomes" id="UP000664122"/>
    </source>
</evidence>
<gene>
    <name evidence="2" type="ORF">J1C48_12765</name>
</gene>
<dbReference type="PIRSF" id="PIRSF032064">
    <property type="entry name" value="UCP032064"/>
    <property type="match status" value="1"/>
</dbReference>
<name>A0A939JSZ1_9HYPH</name>
<dbReference type="EMBL" id="JAFMPP010000010">
    <property type="protein sequence ID" value="MBO0663453.1"/>
    <property type="molecule type" value="Genomic_DNA"/>
</dbReference>
<proteinExistence type="predicted"/>
<protein>
    <submittedName>
        <fullName evidence="2">DUF721 domain-containing protein</fullName>
    </submittedName>
</protein>
<dbReference type="Proteomes" id="UP000664122">
    <property type="component" value="Unassembled WGS sequence"/>
</dbReference>
<dbReference type="InterPro" id="IPR007922">
    <property type="entry name" value="DciA-like"/>
</dbReference>
<evidence type="ECO:0000256" key="1">
    <source>
        <dbReference type="SAM" id="MobiDB-lite"/>
    </source>
</evidence>
<feature type="compositionally biased region" description="Basic and acidic residues" evidence="1">
    <location>
        <begin position="1"/>
        <end position="13"/>
    </location>
</feature>
<evidence type="ECO:0000313" key="2">
    <source>
        <dbReference type="EMBL" id="MBO0663453.1"/>
    </source>
</evidence>
<dbReference type="Pfam" id="PF05258">
    <property type="entry name" value="DciA"/>
    <property type="match status" value="1"/>
</dbReference>
<organism evidence="2 3">
    <name type="scientific">Jiella flava</name>
    <dbReference type="NCBI Taxonomy" id="2816857"/>
    <lineage>
        <taxon>Bacteria</taxon>
        <taxon>Pseudomonadati</taxon>
        <taxon>Pseudomonadota</taxon>
        <taxon>Alphaproteobacteria</taxon>
        <taxon>Hyphomicrobiales</taxon>
        <taxon>Aurantimonadaceae</taxon>
        <taxon>Jiella</taxon>
    </lineage>
</organism>